<evidence type="ECO:0000256" key="3">
    <source>
        <dbReference type="ARBA" id="ARBA00022723"/>
    </source>
</evidence>
<dbReference type="GO" id="GO:0046872">
    <property type="term" value="F:metal ion binding"/>
    <property type="evidence" value="ECO:0007669"/>
    <property type="project" value="UniProtKB-KW"/>
</dbReference>
<dbReference type="GO" id="GO:0040029">
    <property type="term" value="P:epigenetic regulation of gene expression"/>
    <property type="evidence" value="ECO:0007669"/>
    <property type="project" value="TreeGrafter"/>
</dbReference>
<proteinExistence type="inferred from homology"/>
<dbReference type="InterPro" id="IPR037138">
    <property type="entry name" value="His_deacetylse_dom_sf"/>
</dbReference>
<evidence type="ECO:0000313" key="8">
    <source>
        <dbReference type="Proteomes" id="UP000182769"/>
    </source>
</evidence>
<evidence type="ECO:0000313" key="7">
    <source>
        <dbReference type="EMBL" id="CUB03179.1"/>
    </source>
</evidence>
<dbReference type="PANTHER" id="PTHR10625">
    <property type="entry name" value="HISTONE DEACETYLASE HDAC1-RELATED"/>
    <property type="match status" value="1"/>
</dbReference>
<name>A0A0K6IJA7_9GAMM</name>
<comment type="similarity">
    <text evidence="2">Belongs to the histone deacetylase family.</text>
</comment>
<keyword evidence="8" id="KW-1185">Reference proteome</keyword>
<accession>A0A0K6IJA7</accession>
<dbReference type="RefSeq" id="WP_055462154.1">
    <property type="nucleotide sequence ID" value="NZ_CYHG01000003.1"/>
</dbReference>
<evidence type="ECO:0000256" key="1">
    <source>
        <dbReference type="ARBA" id="ARBA00001947"/>
    </source>
</evidence>
<comment type="cofactor">
    <cofactor evidence="1">
        <name>Zn(2+)</name>
        <dbReference type="ChEBI" id="CHEBI:29105"/>
    </cofactor>
</comment>
<dbReference type="SUPFAM" id="SSF52768">
    <property type="entry name" value="Arginase/deacetylase"/>
    <property type="match status" value="1"/>
</dbReference>
<dbReference type="CDD" id="cd10001">
    <property type="entry name" value="HDAC_classII_APAH"/>
    <property type="match status" value="1"/>
</dbReference>
<keyword evidence="3" id="KW-0479">Metal-binding</keyword>
<sequence>MKAFYHSDQSQHFPKFYMKNGKPIAAREVPERGDIFLNVLHELQVDIAPVKDHGFSLISKVHSPDYLTFLQTVYPNWEKLPDSSEEIIPKSHPVRYSASYPSDIIGQVGWHLMDTSCPVGPGTWAGVYASAQTAISAADSIATGATNTAYAACRPPGHHAYPDGGAGFCFLNNSAIAAERLLEAYQRVAILDVDLHHGNGTQAVFWNRRDVLTVSIHADPAYCYPHYWGYAHERGEGDGYGFNINYPVSEGTSDKDYLPVLDKALEQIVSYAPDVVILALGLDASEKDPFAVLGITTEGFSEIGKRVNSLGLPTLIVQEGGYISPILGDNLRETLKAFSNR</sequence>
<dbReference type="PANTHER" id="PTHR10625:SF17">
    <property type="entry name" value="HISTONE DEACETYLASE 8"/>
    <property type="match status" value="1"/>
</dbReference>
<gene>
    <name evidence="7" type="ORF">Ga0061065_10327</name>
</gene>
<dbReference type="InterPro" id="IPR023801">
    <property type="entry name" value="His_deacetylse_dom"/>
</dbReference>
<dbReference type="PRINTS" id="PR01270">
    <property type="entry name" value="HDASUPER"/>
</dbReference>
<dbReference type="OrthoDB" id="9808367at2"/>
<evidence type="ECO:0000256" key="5">
    <source>
        <dbReference type="ARBA" id="ARBA00022833"/>
    </source>
</evidence>
<dbReference type="EMBL" id="CYHG01000003">
    <property type="protein sequence ID" value="CUB03179.1"/>
    <property type="molecule type" value="Genomic_DNA"/>
</dbReference>
<dbReference type="GO" id="GO:0016787">
    <property type="term" value="F:hydrolase activity"/>
    <property type="evidence" value="ECO:0007669"/>
    <property type="project" value="UniProtKB-KW"/>
</dbReference>
<feature type="domain" description="Histone deacetylase" evidence="6">
    <location>
        <begin position="30"/>
        <end position="336"/>
    </location>
</feature>
<dbReference type="InterPro" id="IPR000286">
    <property type="entry name" value="HDACs"/>
</dbReference>
<organism evidence="7 8">
    <name type="scientific">Marinomonas fungiae</name>
    <dbReference type="NCBI Taxonomy" id="1137284"/>
    <lineage>
        <taxon>Bacteria</taxon>
        <taxon>Pseudomonadati</taxon>
        <taxon>Pseudomonadota</taxon>
        <taxon>Gammaproteobacteria</taxon>
        <taxon>Oceanospirillales</taxon>
        <taxon>Oceanospirillaceae</taxon>
        <taxon>Marinomonas</taxon>
    </lineage>
</organism>
<evidence type="ECO:0000259" key="6">
    <source>
        <dbReference type="Pfam" id="PF00850"/>
    </source>
</evidence>
<evidence type="ECO:0000256" key="4">
    <source>
        <dbReference type="ARBA" id="ARBA00022801"/>
    </source>
</evidence>
<dbReference type="AlphaFoldDB" id="A0A0K6IJA7"/>
<dbReference type="InterPro" id="IPR023696">
    <property type="entry name" value="Ureohydrolase_dom_sf"/>
</dbReference>
<dbReference type="Gene3D" id="3.40.800.20">
    <property type="entry name" value="Histone deacetylase domain"/>
    <property type="match status" value="1"/>
</dbReference>
<dbReference type="Proteomes" id="UP000182769">
    <property type="component" value="Unassembled WGS sequence"/>
</dbReference>
<keyword evidence="5" id="KW-0862">Zinc</keyword>
<protein>
    <submittedName>
        <fullName evidence="7">Acetoin utilization deacetylase AcuC or a related deacetylase</fullName>
    </submittedName>
</protein>
<reference evidence="8" key="1">
    <citation type="submission" date="2015-08" db="EMBL/GenBank/DDBJ databases">
        <authorList>
            <person name="Varghese N."/>
        </authorList>
    </citation>
    <scope>NUCLEOTIDE SEQUENCE [LARGE SCALE GENOMIC DNA]</scope>
    <source>
        <strain evidence="8">JCM 18476</strain>
    </source>
</reference>
<dbReference type="STRING" id="1137284.GCA_001418205_01026"/>
<dbReference type="Pfam" id="PF00850">
    <property type="entry name" value="Hist_deacetyl"/>
    <property type="match status" value="1"/>
</dbReference>
<evidence type="ECO:0000256" key="2">
    <source>
        <dbReference type="ARBA" id="ARBA00005947"/>
    </source>
</evidence>
<keyword evidence="4" id="KW-0378">Hydrolase</keyword>
<dbReference type="GO" id="GO:0004407">
    <property type="term" value="F:histone deacetylase activity"/>
    <property type="evidence" value="ECO:0007669"/>
    <property type="project" value="TreeGrafter"/>
</dbReference>